<feature type="compositionally biased region" description="Polar residues" evidence="1">
    <location>
        <begin position="641"/>
        <end position="657"/>
    </location>
</feature>
<feature type="compositionally biased region" description="Polar residues" evidence="1">
    <location>
        <begin position="1511"/>
        <end position="1540"/>
    </location>
</feature>
<feature type="compositionally biased region" description="Low complexity" evidence="1">
    <location>
        <begin position="2503"/>
        <end position="2530"/>
    </location>
</feature>
<feature type="compositionally biased region" description="Low complexity" evidence="1">
    <location>
        <begin position="229"/>
        <end position="265"/>
    </location>
</feature>
<dbReference type="Pfam" id="PF01390">
    <property type="entry name" value="SEA"/>
    <property type="match status" value="1"/>
</dbReference>
<feature type="region of interest" description="Disordered" evidence="1">
    <location>
        <begin position="450"/>
        <end position="473"/>
    </location>
</feature>
<feature type="compositionally biased region" description="Polar residues" evidence="1">
    <location>
        <begin position="772"/>
        <end position="820"/>
    </location>
</feature>
<feature type="compositionally biased region" description="Low complexity" evidence="1">
    <location>
        <begin position="943"/>
        <end position="957"/>
    </location>
</feature>
<keyword evidence="2" id="KW-0472">Membrane</keyword>
<feature type="compositionally biased region" description="Polar residues" evidence="1">
    <location>
        <begin position="1362"/>
        <end position="1378"/>
    </location>
</feature>
<feature type="compositionally biased region" description="Polar residues" evidence="1">
    <location>
        <begin position="2536"/>
        <end position="2556"/>
    </location>
</feature>
<feature type="region of interest" description="Disordered" evidence="1">
    <location>
        <begin position="697"/>
        <end position="987"/>
    </location>
</feature>
<feature type="region of interest" description="Disordered" evidence="1">
    <location>
        <begin position="2194"/>
        <end position="2277"/>
    </location>
</feature>
<feature type="compositionally biased region" description="Polar residues" evidence="1">
    <location>
        <begin position="48"/>
        <end position="82"/>
    </location>
</feature>
<evidence type="ECO:0000313" key="4">
    <source>
        <dbReference type="Ensembl" id="ENSFCTP00005006728.1"/>
    </source>
</evidence>
<feature type="transmembrane region" description="Helical" evidence="2">
    <location>
        <begin position="2943"/>
        <end position="2966"/>
    </location>
</feature>
<feature type="compositionally biased region" description="Polar residues" evidence="1">
    <location>
        <begin position="1678"/>
        <end position="1695"/>
    </location>
</feature>
<dbReference type="PROSITE" id="PS01186">
    <property type="entry name" value="EGF_2"/>
    <property type="match status" value="1"/>
</dbReference>
<feature type="region of interest" description="Disordered" evidence="1">
    <location>
        <begin position="1678"/>
        <end position="1713"/>
    </location>
</feature>
<feature type="compositionally biased region" description="Polar residues" evidence="1">
    <location>
        <begin position="1209"/>
        <end position="1218"/>
    </location>
</feature>
<feature type="region of interest" description="Disordered" evidence="1">
    <location>
        <begin position="1252"/>
        <end position="1609"/>
    </location>
</feature>
<feature type="region of interest" description="Disordered" evidence="1">
    <location>
        <begin position="1032"/>
        <end position="1239"/>
    </location>
</feature>
<feature type="region of interest" description="Disordered" evidence="1">
    <location>
        <begin position="1979"/>
        <end position="2001"/>
    </location>
</feature>
<feature type="compositionally biased region" description="Polar residues" evidence="1">
    <location>
        <begin position="619"/>
        <end position="628"/>
    </location>
</feature>
<feature type="compositionally biased region" description="Polar residues" evidence="1">
    <location>
        <begin position="1038"/>
        <end position="1054"/>
    </location>
</feature>
<feature type="region of interest" description="Disordered" evidence="1">
    <location>
        <begin position="2078"/>
        <end position="2122"/>
    </location>
</feature>
<feature type="compositionally biased region" description="Low complexity" evidence="1">
    <location>
        <begin position="34"/>
        <end position="47"/>
    </location>
</feature>
<feature type="region of interest" description="Disordered" evidence="1">
    <location>
        <begin position="2445"/>
        <end position="2470"/>
    </location>
</feature>
<dbReference type="GeneTree" id="ENSGT00940000154419"/>
<dbReference type="Gene3D" id="2.10.25.10">
    <property type="entry name" value="Laminin"/>
    <property type="match status" value="1"/>
</dbReference>
<feature type="domain" description="SEA" evidence="3">
    <location>
        <begin position="2732"/>
        <end position="2845"/>
    </location>
</feature>
<feature type="region of interest" description="Disordered" evidence="1">
    <location>
        <begin position="2405"/>
        <end position="2427"/>
    </location>
</feature>
<feature type="compositionally biased region" description="Low complexity" evidence="1">
    <location>
        <begin position="821"/>
        <end position="843"/>
    </location>
</feature>
<dbReference type="PANTHER" id="PTHR37999">
    <property type="entry name" value="MUCIN-17"/>
    <property type="match status" value="1"/>
</dbReference>
<feature type="compositionally biased region" description="Polar residues" evidence="1">
    <location>
        <begin position="2030"/>
        <end position="2059"/>
    </location>
</feature>
<feature type="compositionally biased region" description="Low complexity" evidence="1">
    <location>
        <begin position="1434"/>
        <end position="1456"/>
    </location>
</feature>
<feature type="compositionally biased region" description="Polar residues" evidence="1">
    <location>
        <begin position="898"/>
        <end position="927"/>
    </location>
</feature>
<keyword evidence="5" id="KW-1185">Reference proteome</keyword>
<feature type="region of interest" description="Disordered" evidence="1">
    <location>
        <begin position="1761"/>
        <end position="1792"/>
    </location>
</feature>
<feature type="compositionally biased region" description="Low complexity" evidence="1">
    <location>
        <begin position="2445"/>
        <end position="2454"/>
    </location>
</feature>
<feature type="compositionally biased region" description="Polar residues" evidence="1">
    <location>
        <begin position="459"/>
        <end position="472"/>
    </location>
</feature>
<feature type="compositionally biased region" description="Polar residues" evidence="1">
    <location>
        <begin position="267"/>
        <end position="296"/>
    </location>
</feature>
<feature type="compositionally biased region" description="Low complexity" evidence="1">
    <location>
        <begin position="1772"/>
        <end position="1787"/>
    </location>
</feature>
<dbReference type="InterPro" id="IPR000742">
    <property type="entry name" value="EGF"/>
</dbReference>
<feature type="compositionally biased region" description="Low complexity" evidence="1">
    <location>
        <begin position="1196"/>
        <end position="1207"/>
    </location>
</feature>
<feature type="region of interest" description="Disordered" evidence="1">
    <location>
        <begin position="2023"/>
        <end position="2059"/>
    </location>
</feature>
<feature type="compositionally biased region" description="Low complexity" evidence="1">
    <location>
        <begin position="325"/>
        <end position="354"/>
    </location>
</feature>
<feature type="region of interest" description="Disordered" evidence="1">
    <location>
        <begin position="2142"/>
        <end position="2165"/>
    </location>
</feature>
<feature type="compositionally biased region" description="Polar residues" evidence="1">
    <location>
        <begin position="1096"/>
        <end position="1113"/>
    </location>
</feature>
<dbReference type="InterPro" id="IPR053311">
    <property type="entry name" value="Mucosal_Integrity_Assoc"/>
</dbReference>
<feature type="region of interest" description="Disordered" evidence="1">
    <location>
        <begin position="2580"/>
        <end position="2611"/>
    </location>
</feature>
<dbReference type="PANTHER" id="PTHR37999:SF2">
    <property type="entry name" value="MUCIN-17"/>
    <property type="match status" value="1"/>
</dbReference>
<dbReference type="PROSITE" id="PS50024">
    <property type="entry name" value="SEA"/>
    <property type="match status" value="1"/>
</dbReference>
<feature type="compositionally biased region" description="Polar residues" evidence="1">
    <location>
        <begin position="578"/>
        <end position="612"/>
    </location>
</feature>
<feature type="region of interest" description="Disordered" evidence="1">
    <location>
        <begin position="2291"/>
        <end position="2337"/>
    </location>
</feature>
<feature type="compositionally biased region" description="Low complexity" evidence="1">
    <location>
        <begin position="1226"/>
        <end position="1239"/>
    </location>
</feature>
<feature type="compositionally biased region" description="Polar residues" evidence="1">
    <location>
        <begin position="714"/>
        <end position="742"/>
    </location>
</feature>
<feature type="compositionally biased region" description="Polar residues" evidence="1">
    <location>
        <begin position="2078"/>
        <end position="2091"/>
    </location>
</feature>
<dbReference type="PROSITE" id="PS00022">
    <property type="entry name" value="EGF_1"/>
    <property type="match status" value="1"/>
</dbReference>
<accession>A0ABI7W943</accession>
<feature type="region of interest" description="Disordered" evidence="1">
    <location>
        <begin position="1826"/>
        <end position="1901"/>
    </location>
</feature>
<feature type="region of interest" description="Disordered" evidence="1">
    <location>
        <begin position="1003"/>
        <end position="1022"/>
    </location>
</feature>
<feature type="compositionally biased region" description="Low complexity" evidence="1">
    <location>
        <begin position="1826"/>
        <end position="1848"/>
    </location>
</feature>
<reference evidence="4" key="3">
    <citation type="submission" date="2025-09" db="UniProtKB">
        <authorList>
            <consortium name="Ensembl"/>
        </authorList>
    </citation>
    <scope>IDENTIFICATION</scope>
    <source>
        <strain evidence="4">breed Abyssinian</strain>
    </source>
</reference>
<feature type="region of interest" description="Disordered" evidence="1">
    <location>
        <begin position="1"/>
        <end position="369"/>
    </location>
</feature>
<protein>
    <recommendedName>
        <fullName evidence="3">SEA domain-containing protein</fullName>
    </recommendedName>
</protein>
<feature type="compositionally biased region" description="Low complexity" evidence="1">
    <location>
        <begin position="190"/>
        <end position="212"/>
    </location>
</feature>
<feature type="compositionally biased region" description="Polar residues" evidence="1">
    <location>
        <begin position="100"/>
        <end position="111"/>
    </location>
</feature>
<feature type="compositionally biased region" description="Low complexity" evidence="1">
    <location>
        <begin position="1062"/>
        <end position="1072"/>
    </location>
</feature>
<evidence type="ECO:0000256" key="1">
    <source>
        <dbReference type="SAM" id="MobiDB-lite"/>
    </source>
</evidence>
<feature type="region of interest" description="Disordered" evidence="1">
    <location>
        <begin position="641"/>
        <end position="683"/>
    </location>
</feature>
<feature type="compositionally biased region" description="Low complexity" evidence="1">
    <location>
        <begin position="1332"/>
        <end position="1349"/>
    </location>
</feature>
<proteinExistence type="predicted"/>
<feature type="compositionally biased region" description="Low complexity" evidence="1">
    <location>
        <begin position="1252"/>
        <end position="1266"/>
    </location>
</feature>
<keyword evidence="2" id="KW-0812">Transmembrane</keyword>
<feature type="compositionally biased region" description="Low complexity" evidence="1">
    <location>
        <begin position="1140"/>
        <end position="1163"/>
    </location>
</feature>
<feature type="compositionally biased region" description="Low complexity" evidence="1">
    <location>
        <begin position="1473"/>
        <end position="1509"/>
    </location>
</feature>
<feature type="compositionally biased region" description="Polar residues" evidence="1">
    <location>
        <begin position="1703"/>
        <end position="1713"/>
    </location>
</feature>
<feature type="compositionally biased region" description="Polar residues" evidence="1">
    <location>
        <begin position="2455"/>
        <end position="2470"/>
    </location>
</feature>
<gene>
    <name evidence="4" type="primary">HEG1</name>
</gene>
<feature type="compositionally biased region" description="Low complexity" evidence="1">
    <location>
        <begin position="860"/>
        <end position="896"/>
    </location>
</feature>
<feature type="compositionally biased region" description="Low complexity" evidence="1">
    <location>
        <begin position="88"/>
        <end position="99"/>
    </location>
</feature>
<organism evidence="4 5">
    <name type="scientific">Felis catus</name>
    <name type="common">Cat</name>
    <name type="synonym">Felis silvestris catus</name>
    <dbReference type="NCBI Taxonomy" id="9685"/>
    <lineage>
        <taxon>Eukaryota</taxon>
        <taxon>Metazoa</taxon>
        <taxon>Chordata</taxon>
        <taxon>Craniata</taxon>
        <taxon>Vertebrata</taxon>
        <taxon>Euteleostomi</taxon>
        <taxon>Mammalia</taxon>
        <taxon>Eutheria</taxon>
        <taxon>Laurasiatheria</taxon>
        <taxon>Carnivora</taxon>
        <taxon>Feliformia</taxon>
        <taxon>Felidae</taxon>
        <taxon>Felinae</taxon>
        <taxon>Felis</taxon>
    </lineage>
</organism>
<reference evidence="4" key="2">
    <citation type="submission" date="2025-08" db="UniProtKB">
        <authorList>
            <consortium name="Ensembl"/>
        </authorList>
    </citation>
    <scope>IDENTIFICATION</scope>
    <source>
        <strain evidence="4">breed Abyssinian</strain>
    </source>
</reference>
<sequence>MFFPVASTVSSTLSDSSNPTFSPDTPHTTDKESPSSSLGPGPSPTSTQVSGQTATPFTKETTAYTHISDLSTTPTSGETSYTQDDEGTTSPSSPGLLSSNPGISGQTNTGLTEGPSVYTDTPNGSKPTSTSDSTVTKEDGSSASTSGPAESFTTSGVDPHTGTTLPPRSPPYTTTSEVSAPTVSTHSSYSTDEASATSQSSSSDLFTTSVLSEQSARTLTEKPTVHTISDSSESTASSYSLRTPGLGSSAAPSSPGEFPSSPVGSRLTASTVTQPSTEHSTVSDSSQPPDSSATTYTKDDESRVPTSGPTESLTTSPGSGPPASPTAMESTFSTSISESSEYTVSSYSTDSSTPSDHEGFPTASLTTGHSATTFTGLPSVFTTMPDLSKTTISSETFYTRDDGSAMFPSSTGQMSSTLSASVQTTTGLMDGSSVDTGTTHSSEPIVLSHSTMSKEDGLSASTSRTTESFSTNADHRQTTTIFAERSTFYTSPSELSTLTVSTHTSYSTHNSSPASLSSPIEFSTPSVITEPTDLTLTGETAVHTTVLDLSEPTVSAKLSQATSSSVAPWSPGEASISPAVSGQTTTGVTQISTDHSTISNSSKPTDSSVTTFTKDDGSPASTSSHSFGLTTMSFPVASTASLTVSDSPNPSFSPDTSHTTDKESPSSPLGPGPSPTSTQISGQTATPFTKEITVYTQISDLSTPSSSSETSYTRNDGGTMSASYPGQLYSTSGISGQTNTGLTEGPSAYTDTPNGSKPTSTSDSTVTKEDGSSASTSGPAESFTTSGVDPHTGTTLPPRSPPYTTTSEVSAPTVSTHSSYSTDEASATSQSSSSDLFTTSVLSEQSARTLTEKPTVHTISDSSESTASSYSLRTPGLGSSAAPSSPGEFPSSPVGSRLTASTVTQPPTEHSTVSDSSQLPDSSATTYTKDDESHVSTSGPTESLTTGSSYSTDSTTPSDHEGFPTASLTTGHSATTFTGLPSVFTTMPDLSKTTISSETFYTRDDGSAMSPSNSGHLSSTLSASAHTTTGLVKGSSMVKGTTHSSEPTVISESTVTKEDGLSASTSKTTESFTTKDDHVQTTTSIARGSTFYPPSELSTPTFSTTHTSYSTDNASPASESSISELSTLTVVTERTDPTLTGDTTVHTSVSDSSETTVSPEVSHATGAASSVAPWSPGEASISPAVSGPTATGVTQISTDHSTISDSSKPTDSSVTTFTREYGSPEPTSSPSDAFSTSSSFGQTTMFFPVASTVSSTLSDSSNPTFSPDTPHTTDKESPSSSLGPGPSPTSTQVSGQTATPFTKETTAYTHISDLSTTPTSGETSYTQDDEGTTSPSSPGLPSSNPGISGQTNTGLTEGPSVYTDTPNGSKPTSTSDSTVTKEDGSSASTSGPAESFTTSGVDPHTGTTLPPRSPPYTTTSEVSAPTVSTHSSYSTDEASATSQSSSSDLFTTSVLSEQSARTLTEKPTVHTISDSSESTASSYSLRTPGLGSSAAPSSPGEFPSSPVGSRLTASTVTQPSTEHSTVSDSSQPPDSSATTYTKDDESRVPTSGPTESLTTSPGSGPPASPTAMESTFSTSISESSEYTVSSYSTDSSTPSDHEGFPTASLTTGHSATTFTGLPSVFTTMPDLSKTTISSETFYTSGDGSAVSPSSVAQPSSILSASAQTTTGLMDGSSMYTGTPHSSKSTVISDNTVSKEDGLSASTSRTAESFTTNADHGQITTSFVMGSAFSTSPSELSTTIVSTHSSYLTDSVIPTDPLTTIFTKDDGSTRSTLSSSESFTSSQSDVQTTESFTMESAVSTTVSNMSHSTVSLSTFLTTGKGSSSSPFGPSVSSTSSQSSGPTATTVSFTEERTLYTNISDMSTSTISSETTSVHDEGSSTSSSSSNISSTTPTVSAETTTGIKVKSTLSTGTPSLSKSTDTLATVVTKDNGISFSSLNVIESSTTSGGDAHSSTSFPQGSTVYTITSELPTPLFSTHHSYSTDNASPASPSIPSELSTPTWISEQTTTTLTEEPTIHATISESSESTVSFYSPHPTGTRSSATPWSLGEASTNPAVSGTTASMVPLKSTGHSTIFDFSQPTDSSATTFTKEDRSSMSTSIPGKSFTTSRGDGQTTFPPGSTFYTITSKVLTPTFSSHSSYSTDKASSASPSSPSDLSNQTVLSEQTTMTLTEESTVYTSASDLSQSTVSSETSFTRFEGSSSSGPGQLSTTSGVSQETSSSLSDGSTVYTDTPDLSKTTVTSDTTLSNENISSAATSNSGETFLTTGGYQETPTSFTMESTVSTILSDLSNPTVPHGTVYTTENASSSSPSGPGELISSTLVSGQTPTSLPEASTVHTTITDLSYSTGSVVTSSTNVNGSFTSTPSPGELSTTTLVSGQTTTLFTEKPTIYTISDLFSSTVSVDTSSTTPSGGPAPSSGSGLLSSTTITTITEESSVFTTTTYSSNTMDSSDAPNTTEDLSALSSSRPIHSFSPPVSGQMPTALGENFTLFITSSDSAKPTISTSIPSSTDSPSPASPSALTFSSTTRDISRPTATTLRGGSTIFQSSTGSPKTTISSDSSQTTTSHASSLVSALPSLSSRPVSDSSSAVTASSGFSPPLSSTSPGSTHAPVLGFSTSSTLHPLFTSTHTTVMTTESSAMTPSKSFCPSLCEPLLSIFSHQLISFDLVVVFIFCPLGFHGDRCEFYPFTGQCQNGTIWNGKECVCAQGFFGYQCKSLVDSFFLEIPEIINATLGVTVKVTNKNFTKDLNNISSPDYWNFTQLFKSQMDKAYMGKDFPQYRGVIIRRLFNGSVVVEHDVIMETNYTSEFEELFANLSKLIKVKIMNETKRLSGDSEECRASSHLCFSEEATIVSENVMLGFDLKEQCTQKAAKDYAQFYFVDELDGKLACVTKCTSGTKLQLNCNEGECQLQRSGPRCLCPTSDTHWYWGETCALSTSKSLVYGSVGAVGALLVVMVVILTVFLGRSQRKLHRQEYNLWHGEDLPGGFQNTGIWEDENLKEDRFALENIYSHFQPSLENVDPTTEVTQGSVPSPAIHHPGLPGGWWAPLV</sequence>
<feature type="compositionally biased region" description="Low complexity" evidence="1">
    <location>
        <begin position="1569"/>
        <end position="1598"/>
    </location>
</feature>
<feature type="compositionally biased region" description="Low complexity" evidence="1">
    <location>
        <begin position="7"/>
        <end position="22"/>
    </location>
</feature>
<keyword evidence="2" id="KW-1133">Transmembrane helix</keyword>
<feature type="compositionally biased region" description="Polar residues" evidence="1">
    <location>
        <begin position="118"/>
        <end position="134"/>
    </location>
</feature>
<feature type="region of interest" description="Disordered" evidence="1">
    <location>
        <begin position="2503"/>
        <end position="2567"/>
    </location>
</feature>
<feature type="compositionally biased region" description="Low complexity" evidence="1">
    <location>
        <begin position="697"/>
        <end position="713"/>
    </location>
</feature>
<feature type="compositionally biased region" description="Low complexity" evidence="1">
    <location>
        <begin position="1114"/>
        <end position="1131"/>
    </location>
</feature>
<feature type="compositionally biased region" description="Polar residues" evidence="1">
    <location>
        <begin position="966"/>
        <end position="985"/>
    </location>
</feature>
<evidence type="ECO:0000313" key="5">
    <source>
        <dbReference type="Proteomes" id="UP000823872"/>
    </source>
</evidence>
<feature type="compositionally biased region" description="Low complexity" evidence="1">
    <location>
        <begin position="2142"/>
        <end position="2160"/>
    </location>
</feature>
<feature type="compositionally biased region" description="Low complexity" evidence="1">
    <location>
        <begin position="1549"/>
        <end position="1562"/>
    </location>
</feature>
<feature type="compositionally biased region" description="Low complexity" evidence="1">
    <location>
        <begin position="305"/>
        <end position="318"/>
    </location>
</feature>
<feature type="compositionally biased region" description="Low complexity" evidence="1">
    <location>
        <begin position="2557"/>
        <end position="2567"/>
    </location>
</feature>
<feature type="compositionally biased region" description="Polar residues" evidence="1">
    <location>
        <begin position="749"/>
        <end position="765"/>
    </location>
</feature>
<feature type="compositionally biased region" description="Low complexity" evidence="1">
    <location>
        <begin position="1859"/>
        <end position="1874"/>
    </location>
</feature>
<feature type="compositionally biased region" description="Low complexity" evidence="1">
    <location>
        <begin position="1881"/>
        <end position="1901"/>
    </location>
</feature>
<evidence type="ECO:0000259" key="3">
    <source>
        <dbReference type="PROSITE" id="PS50024"/>
    </source>
</evidence>
<feature type="compositionally biased region" description="Polar residues" evidence="1">
    <location>
        <begin position="141"/>
        <end position="189"/>
    </location>
</feature>
<dbReference type="InterPro" id="IPR000082">
    <property type="entry name" value="SEA_dom"/>
</dbReference>
<feature type="region of interest" description="Disordered" evidence="1">
    <location>
        <begin position="563"/>
        <end position="628"/>
    </location>
</feature>
<name>A0ABI7W943_FELCA</name>
<evidence type="ECO:0000256" key="2">
    <source>
        <dbReference type="SAM" id="Phobius"/>
    </source>
</evidence>
<dbReference type="Proteomes" id="UP000823872">
    <property type="component" value="Chromosome E3"/>
</dbReference>
<reference evidence="4 5" key="1">
    <citation type="submission" date="2021-02" db="EMBL/GenBank/DDBJ databases">
        <title>Safari Cat Assemblies.</title>
        <authorList>
            <person name="Bredemeyer K.R."/>
            <person name="Murphy W.J."/>
        </authorList>
    </citation>
    <scope>NUCLEOTIDE SEQUENCE [LARGE SCALE GENOMIC DNA]</scope>
</reference>
<feature type="compositionally biased region" description="Polar residues" evidence="1">
    <location>
        <begin position="1292"/>
        <end position="1326"/>
    </location>
</feature>
<feature type="compositionally biased region" description="Polar residues" evidence="1">
    <location>
        <begin position="2098"/>
        <end position="2122"/>
    </location>
</feature>
<feature type="compositionally biased region" description="Polar residues" evidence="1">
    <location>
        <begin position="1385"/>
        <end position="1433"/>
    </location>
</feature>
<feature type="compositionally biased region" description="Low complexity" evidence="1">
    <location>
        <begin position="1278"/>
        <end position="1291"/>
    </location>
</feature>
<dbReference type="Ensembl" id="ENSFCTT00005010813.1">
    <property type="protein sequence ID" value="ENSFCTP00005006728.1"/>
    <property type="gene ID" value="ENSFCTG00005004022.1"/>
</dbReference>